<comment type="caution">
    <text evidence="2">The sequence shown here is derived from an EMBL/GenBank/DDBJ whole genome shotgun (WGS) entry which is preliminary data.</text>
</comment>
<organism evidence="2 3">
    <name type="scientific">Aromatoleum diolicum</name>
    <dbReference type="NCBI Taxonomy" id="75796"/>
    <lineage>
        <taxon>Bacteria</taxon>
        <taxon>Pseudomonadati</taxon>
        <taxon>Pseudomonadota</taxon>
        <taxon>Betaproteobacteria</taxon>
        <taxon>Rhodocyclales</taxon>
        <taxon>Rhodocyclaceae</taxon>
        <taxon>Aromatoleum</taxon>
    </lineage>
</organism>
<keyword evidence="3" id="KW-1185">Reference proteome</keyword>
<dbReference type="Proteomes" id="UP000648984">
    <property type="component" value="Unassembled WGS sequence"/>
</dbReference>
<accession>A0ABX1Q9L9</accession>
<feature type="region of interest" description="Disordered" evidence="1">
    <location>
        <begin position="75"/>
        <end position="94"/>
    </location>
</feature>
<evidence type="ECO:0000256" key="1">
    <source>
        <dbReference type="SAM" id="MobiDB-lite"/>
    </source>
</evidence>
<dbReference type="RefSeq" id="WP_169259822.1">
    <property type="nucleotide sequence ID" value="NZ_WTVQ01000010.1"/>
</dbReference>
<feature type="compositionally biased region" description="Basic residues" evidence="1">
    <location>
        <begin position="82"/>
        <end position="94"/>
    </location>
</feature>
<gene>
    <name evidence="2" type="ORF">GPA25_07825</name>
</gene>
<protein>
    <recommendedName>
        <fullName evidence="4">Nitrogen fixation protein NifZ</fullName>
    </recommendedName>
</protein>
<reference evidence="2 3" key="1">
    <citation type="submission" date="2019-12" db="EMBL/GenBank/DDBJ databases">
        <title>Comparative genomics gives insights into the taxonomy of the Azoarcus-Aromatoleum group and reveals separate origins of nif in the plant-associated Azoarcus and non-plant-associated Aromatoleum sub-groups.</title>
        <authorList>
            <person name="Lafos M."/>
            <person name="Maluk M."/>
            <person name="Batista M."/>
            <person name="Junghare M."/>
            <person name="Carmona M."/>
            <person name="Faoro H."/>
            <person name="Cruz L.M."/>
            <person name="Battistoni F."/>
            <person name="De Souza E."/>
            <person name="Pedrosa F."/>
            <person name="Chen W.-M."/>
            <person name="Poole P.S."/>
            <person name="Dixon R.A."/>
            <person name="James E.K."/>
        </authorList>
    </citation>
    <scope>NUCLEOTIDE SEQUENCE [LARGE SCALE GENOMIC DNA]</scope>
    <source>
        <strain evidence="2 3">22Lin</strain>
    </source>
</reference>
<sequence>MTNRITIPAADVRVGDHIYDGPGANAHPTFAWETITQVKLVDGLVVVVVGRLEATQGEFWFEPDEPVTIIRYPAAEPEKAVPKSHHKHGHGHSG</sequence>
<evidence type="ECO:0000313" key="3">
    <source>
        <dbReference type="Proteomes" id="UP000648984"/>
    </source>
</evidence>
<name>A0ABX1Q9L9_9RHOO</name>
<proteinExistence type="predicted"/>
<evidence type="ECO:0000313" key="2">
    <source>
        <dbReference type="EMBL" id="NMG74668.1"/>
    </source>
</evidence>
<evidence type="ECO:0008006" key="4">
    <source>
        <dbReference type="Google" id="ProtNLM"/>
    </source>
</evidence>
<dbReference type="EMBL" id="WTVQ01000010">
    <property type="protein sequence ID" value="NMG74668.1"/>
    <property type="molecule type" value="Genomic_DNA"/>
</dbReference>